<name>A0A194Q5V2_PAPXU</name>
<dbReference type="Proteomes" id="UP000053268">
    <property type="component" value="Unassembled WGS sequence"/>
</dbReference>
<gene>
    <name evidence="2" type="ORF">RR46_07578</name>
</gene>
<protein>
    <submittedName>
        <fullName evidence="2">Uncharacterized protein</fullName>
    </submittedName>
</protein>
<organism evidence="2 3">
    <name type="scientific">Papilio xuthus</name>
    <name type="common">Asian swallowtail butterfly</name>
    <dbReference type="NCBI Taxonomy" id="66420"/>
    <lineage>
        <taxon>Eukaryota</taxon>
        <taxon>Metazoa</taxon>
        <taxon>Ecdysozoa</taxon>
        <taxon>Arthropoda</taxon>
        <taxon>Hexapoda</taxon>
        <taxon>Insecta</taxon>
        <taxon>Pterygota</taxon>
        <taxon>Neoptera</taxon>
        <taxon>Endopterygota</taxon>
        <taxon>Lepidoptera</taxon>
        <taxon>Glossata</taxon>
        <taxon>Ditrysia</taxon>
        <taxon>Papilionoidea</taxon>
        <taxon>Papilionidae</taxon>
        <taxon>Papilioninae</taxon>
        <taxon>Papilio</taxon>
    </lineage>
</organism>
<feature type="region of interest" description="Disordered" evidence="1">
    <location>
        <begin position="1"/>
        <end position="42"/>
    </location>
</feature>
<dbReference type="EMBL" id="KQ459460">
    <property type="protein sequence ID" value="KPJ00739.1"/>
    <property type="molecule type" value="Genomic_DNA"/>
</dbReference>
<accession>A0A194Q5V2</accession>
<reference evidence="2 3" key="1">
    <citation type="journal article" date="2015" name="Nat. Commun.">
        <title>Outbred genome sequencing and CRISPR/Cas9 gene editing in butterflies.</title>
        <authorList>
            <person name="Li X."/>
            <person name="Fan D."/>
            <person name="Zhang W."/>
            <person name="Liu G."/>
            <person name="Zhang L."/>
            <person name="Zhao L."/>
            <person name="Fang X."/>
            <person name="Chen L."/>
            <person name="Dong Y."/>
            <person name="Chen Y."/>
            <person name="Ding Y."/>
            <person name="Zhao R."/>
            <person name="Feng M."/>
            <person name="Zhu Y."/>
            <person name="Feng Y."/>
            <person name="Jiang X."/>
            <person name="Zhu D."/>
            <person name="Xiang H."/>
            <person name="Feng X."/>
            <person name="Li S."/>
            <person name="Wang J."/>
            <person name="Zhang G."/>
            <person name="Kronforst M.R."/>
            <person name="Wang W."/>
        </authorList>
    </citation>
    <scope>NUCLEOTIDE SEQUENCE [LARGE SCALE GENOMIC DNA]</scope>
    <source>
        <strain evidence="2">Ya'a_city_454_Px</strain>
        <tissue evidence="2">Whole body</tissue>
    </source>
</reference>
<evidence type="ECO:0000256" key="1">
    <source>
        <dbReference type="SAM" id="MobiDB-lite"/>
    </source>
</evidence>
<proteinExistence type="predicted"/>
<dbReference type="AlphaFoldDB" id="A0A194Q5V2"/>
<keyword evidence="3" id="KW-1185">Reference proteome</keyword>
<evidence type="ECO:0000313" key="3">
    <source>
        <dbReference type="Proteomes" id="UP000053268"/>
    </source>
</evidence>
<evidence type="ECO:0000313" key="2">
    <source>
        <dbReference type="EMBL" id="KPJ00739.1"/>
    </source>
</evidence>
<sequence length="87" mass="9323">MSDSPSRGPLSGSLETSHSMERPPKRSKSSVTSQPEHVESINVTVDPRGVSLWSVSNVINIPIYSAKLSSSSARYTSPPRGSKPTLN</sequence>